<dbReference type="eggNOG" id="ENOG502S3NN">
    <property type="taxonomic scope" value="Eukaryota"/>
</dbReference>
<name>F0YDJ2_AURAN</name>
<feature type="domain" description="Fe-S metabolism associated" evidence="2">
    <location>
        <begin position="12"/>
        <end position="129"/>
    </location>
</feature>
<dbReference type="EMBL" id="GL833133">
    <property type="protein sequence ID" value="EGB06789.1"/>
    <property type="molecule type" value="Genomic_DNA"/>
</dbReference>
<feature type="non-terminal residue" evidence="3">
    <location>
        <position position="1"/>
    </location>
</feature>
<dbReference type="PANTHER" id="PTHR43597">
    <property type="entry name" value="SULFUR ACCEPTOR PROTEIN CSDE"/>
    <property type="match status" value="1"/>
</dbReference>
<protein>
    <recommendedName>
        <fullName evidence="2">Fe-S metabolism associated domain-containing protein</fullName>
    </recommendedName>
</protein>
<evidence type="ECO:0000313" key="4">
    <source>
        <dbReference type="Proteomes" id="UP000002729"/>
    </source>
</evidence>
<dbReference type="InParanoid" id="F0YDJ2"/>
<dbReference type="AlphaFoldDB" id="F0YDJ2"/>
<dbReference type="KEGG" id="aaf:AURANDRAFT_14776"/>
<gene>
    <name evidence="3" type="ORF">AURANDRAFT_14776</name>
</gene>
<accession>F0YDJ2</accession>
<keyword evidence="4" id="KW-1185">Reference proteome</keyword>
<dbReference type="Gene3D" id="3.90.1010.10">
    <property type="match status" value="1"/>
</dbReference>
<evidence type="ECO:0000313" key="3">
    <source>
        <dbReference type="EMBL" id="EGB06789.1"/>
    </source>
</evidence>
<dbReference type="GeneID" id="20218432"/>
<dbReference type="InterPro" id="IPR003808">
    <property type="entry name" value="Fe-S_metab-assoc_dom"/>
</dbReference>
<dbReference type="Proteomes" id="UP000002729">
    <property type="component" value="Unassembled WGS sequence"/>
</dbReference>
<feature type="non-terminal residue" evidence="3">
    <location>
        <position position="131"/>
    </location>
</feature>
<evidence type="ECO:0000259" key="2">
    <source>
        <dbReference type="Pfam" id="PF02657"/>
    </source>
</evidence>
<sequence length="131" mass="13532">LPETLSKLVAAMAGLPDDKYRYKQLLFWAAEAPDLAAGDKVDANKVPGCLSTVHVTAALDGDGRVVLAGDSDAQLTKGLVVLLVKGLSGATVEEICAVDPAFIRDAGIAASLTPGRNNGFVNMLNVIKAKA</sequence>
<dbReference type="SUPFAM" id="SSF82649">
    <property type="entry name" value="SufE/NifU"/>
    <property type="match status" value="1"/>
</dbReference>
<organism evidence="4">
    <name type="scientific">Aureococcus anophagefferens</name>
    <name type="common">Harmful bloom alga</name>
    <dbReference type="NCBI Taxonomy" id="44056"/>
    <lineage>
        <taxon>Eukaryota</taxon>
        <taxon>Sar</taxon>
        <taxon>Stramenopiles</taxon>
        <taxon>Ochrophyta</taxon>
        <taxon>Pelagophyceae</taxon>
        <taxon>Pelagomonadales</taxon>
        <taxon>Pelagomonadaceae</taxon>
        <taxon>Aureococcus</taxon>
    </lineage>
</organism>
<dbReference type="PANTHER" id="PTHR43597:SF5">
    <property type="entry name" value="SUFE-LIKE PROTEIN 2, CHLOROPLASTIC"/>
    <property type="match status" value="1"/>
</dbReference>
<dbReference type="OMA" id="DWMQRYE"/>
<evidence type="ECO:0000256" key="1">
    <source>
        <dbReference type="ARBA" id="ARBA00010282"/>
    </source>
</evidence>
<dbReference type="RefSeq" id="XP_009038537.1">
    <property type="nucleotide sequence ID" value="XM_009040289.1"/>
</dbReference>
<comment type="similarity">
    <text evidence="1">Belongs to the SufE family.</text>
</comment>
<dbReference type="Pfam" id="PF02657">
    <property type="entry name" value="SufE"/>
    <property type="match status" value="1"/>
</dbReference>
<dbReference type="OrthoDB" id="411584at2759"/>
<proteinExistence type="inferred from homology"/>
<reference evidence="3 4" key="1">
    <citation type="journal article" date="2011" name="Proc. Natl. Acad. Sci. U.S.A.">
        <title>Niche of harmful alga Aureococcus anophagefferens revealed through ecogenomics.</title>
        <authorList>
            <person name="Gobler C.J."/>
            <person name="Berry D.L."/>
            <person name="Dyhrman S.T."/>
            <person name="Wilhelm S.W."/>
            <person name="Salamov A."/>
            <person name="Lobanov A.V."/>
            <person name="Zhang Y."/>
            <person name="Collier J.L."/>
            <person name="Wurch L.L."/>
            <person name="Kustka A.B."/>
            <person name="Dill B.D."/>
            <person name="Shah M."/>
            <person name="VerBerkmoes N.C."/>
            <person name="Kuo A."/>
            <person name="Terry A."/>
            <person name="Pangilinan J."/>
            <person name="Lindquist E.A."/>
            <person name="Lucas S."/>
            <person name="Paulsen I.T."/>
            <person name="Hattenrath-Lehmann T.K."/>
            <person name="Talmage S.C."/>
            <person name="Walker E.A."/>
            <person name="Koch F."/>
            <person name="Burson A.M."/>
            <person name="Marcoval M.A."/>
            <person name="Tang Y.Z."/>
            <person name="Lecleir G.R."/>
            <person name="Coyne K.J."/>
            <person name="Berg G.M."/>
            <person name="Bertrand E.M."/>
            <person name="Saito M.A."/>
            <person name="Gladyshev V.N."/>
            <person name="Grigoriev I.V."/>
        </authorList>
    </citation>
    <scope>NUCLEOTIDE SEQUENCE [LARGE SCALE GENOMIC DNA]</scope>
    <source>
        <strain evidence="4">CCMP 1984</strain>
    </source>
</reference>